<dbReference type="SUPFAM" id="SSF109854">
    <property type="entry name" value="DinB/YfiT-like putative metalloenzymes"/>
    <property type="match status" value="1"/>
</dbReference>
<organism evidence="4 5">
    <name type="scientific">Pseudomonas eucalypticola</name>
    <dbReference type="NCBI Taxonomy" id="2599595"/>
    <lineage>
        <taxon>Bacteria</taxon>
        <taxon>Pseudomonadati</taxon>
        <taxon>Pseudomonadota</taxon>
        <taxon>Gammaproteobacteria</taxon>
        <taxon>Pseudomonadales</taxon>
        <taxon>Pseudomonadaceae</taxon>
        <taxon>Pseudomonas</taxon>
    </lineage>
</organism>
<accession>A0A7D5D7F1</accession>
<comment type="similarity">
    <text evidence="1">Belongs to the DinB family.</text>
</comment>
<dbReference type="InterPro" id="IPR007837">
    <property type="entry name" value="DinB"/>
</dbReference>
<dbReference type="Pfam" id="PF05163">
    <property type="entry name" value="DinB"/>
    <property type="match status" value="1"/>
</dbReference>
<evidence type="ECO:0000256" key="3">
    <source>
        <dbReference type="PIRSR" id="PIRSR607837-1"/>
    </source>
</evidence>
<keyword evidence="2 3" id="KW-0479">Metal-binding</keyword>
<evidence type="ECO:0000313" key="5">
    <source>
        <dbReference type="Proteomes" id="UP000509568"/>
    </source>
</evidence>
<reference evidence="4 5" key="1">
    <citation type="submission" date="2020-06" db="EMBL/GenBank/DDBJ databases">
        <title>Pseudomonas eucalypticola sp. nov., an endophyte of Eucalyptus dunnii leaves with biocontrol ability of eucalyptus leaf blight.</title>
        <authorList>
            <person name="Liu Y."/>
            <person name="Song Z."/>
            <person name="Zeng H."/>
            <person name="Lu M."/>
            <person name="Wang X."/>
            <person name="Lian X."/>
            <person name="Zhang Q."/>
        </authorList>
    </citation>
    <scope>NUCLEOTIDE SEQUENCE [LARGE SCALE GENOMIC DNA]</scope>
    <source>
        <strain evidence="4 5">NP-1</strain>
    </source>
</reference>
<protein>
    <submittedName>
        <fullName evidence="4">DinB family protein</fullName>
    </submittedName>
</protein>
<dbReference type="Gene3D" id="1.20.120.450">
    <property type="entry name" value="dinb family like domain"/>
    <property type="match status" value="1"/>
</dbReference>
<dbReference type="RefSeq" id="WP_176571206.1">
    <property type="nucleotide sequence ID" value="NZ_CP056030.1"/>
</dbReference>
<dbReference type="InterPro" id="IPR034660">
    <property type="entry name" value="DinB/YfiT-like"/>
</dbReference>
<proteinExistence type="inferred from homology"/>
<feature type="binding site" evidence="3">
    <location>
        <position position="147"/>
    </location>
    <ligand>
        <name>a divalent metal cation</name>
        <dbReference type="ChEBI" id="CHEBI:60240"/>
    </ligand>
</feature>
<sequence>MADLLSHHLLTMAYNNGWANHRLYKACLQLSQDEFLAPRSSFFPSIKATLNHTLTVDWFYLQALECEQAGEPPELDSQRFFDPEEPFDTCLALHREQAQADHRLIACCRLLKDDSLGRYVTILRPDRTQRDTRLRLLSHLFEHQIHHRGQVHAMLAETDIKPPQLDEFFCEGEAHLRAQDFAELGWTEAQVWSGQ</sequence>
<evidence type="ECO:0000256" key="1">
    <source>
        <dbReference type="ARBA" id="ARBA00008635"/>
    </source>
</evidence>
<dbReference type="KEGG" id="pez:HWQ56_16670"/>
<dbReference type="PANTHER" id="PTHR37302">
    <property type="entry name" value="SLR1116 PROTEIN"/>
    <property type="match status" value="1"/>
</dbReference>
<dbReference type="AlphaFoldDB" id="A0A7D5D7F1"/>
<feature type="binding site" evidence="3">
    <location>
        <position position="52"/>
    </location>
    <ligand>
        <name>a divalent metal cation</name>
        <dbReference type="ChEBI" id="CHEBI:60240"/>
    </ligand>
</feature>
<name>A0A7D5D7F1_9PSED</name>
<feature type="binding site" evidence="3">
    <location>
        <position position="143"/>
    </location>
    <ligand>
        <name>a divalent metal cation</name>
        <dbReference type="ChEBI" id="CHEBI:60240"/>
    </ligand>
</feature>
<dbReference type="GO" id="GO:0046872">
    <property type="term" value="F:metal ion binding"/>
    <property type="evidence" value="ECO:0007669"/>
    <property type="project" value="UniProtKB-KW"/>
</dbReference>
<keyword evidence="5" id="KW-1185">Reference proteome</keyword>
<dbReference type="Proteomes" id="UP000509568">
    <property type="component" value="Chromosome"/>
</dbReference>
<evidence type="ECO:0000313" key="4">
    <source>
        <dbReference type="EMBL" id="QKZ05334.1"/>
    </source>
</evidence>
<gene>
    <name evidence="4" type="ORF">HWQ56_16670</name>
</gene>
<evidence type="ECO:0000256" key="2">
    <source>
        <dbReference type="ARBA" id="ARBA00022723"/>
    </source>
</evidence>
<dbReference type="PANTHER" id="PTHR37302:SF3">
    <property type="entry name" value="DAMAGE-INDUCIBLE PROTEIN DINB"/>
    <property type="match status" value="1"/>
</dbReference>
<dbReference type="EMBL" id="CP056030">
    <property type="protein sequence ID" value="QKZ05334.1"/>
    <property type="molecule type" value="Genomic_DNA"/>
</dbReference>